<sequence length="70" mass="8320">MSITFSTAGGIGDEQDREIYDGLYYIFEFLRQLREGSNGLQPYFQPLLLLARRTEEQQKKKEQMKKLMNR</sequence>
<evidence type="ECO:0000313" key="2">
    <source>
        <dbReference type="Proteomes" id="UP000324800"/>
    </source>
</evidence>
<gene>
    <name evidence="1" type="ORF">EZS28_001702</name>
</gene>
<comment type="caution">
    <text evidence="1">The sequence shown here is derived from an EMBL/GenBank/DDBJ whole genome shotgun (WGS) entry which is preliminary data.</text>
</comment>
<reference evidence="1 2" key="1">
    <citation type="submission" date="2019-03" db="EMBL/GenBank/DDBJ databases">
        <title>Single cell metagenomics reveals metabolic interactions within the superorganism composed of flagellate Streblomastix strix and complex community of Bacteroidetes bacteria on its surface.</title>
        <authorList>
            <person name="Treitli S.C."/>
            <person name="Kolisko M."/>
            <person name="Husnik F."/>
            <person name="Keeling P."/>
            <person name="Hampl V."/>
        </authorList>
    </citation>
    <scope>NUCLEOTIDE SEQUENCE [LARGE SCALE GENOMIC DNA]</scope>
    <source>
        <strain evidence="1">ST1C</strain>
    </source>
</reference>
<protein>
    <submittedName>
        <fullName evidence="1">Uncharacterized protein</fullName>
    </submittedName>
</protein>
<dbReference type="AlphaFoldDB" id="A0A5J4X678"/>
<organism evidence="1 2">
    <name type="scientific">Streblomastix strix</name>
    <dbReference type="NCBI Taxonomy" id="222440"/>
    <lineage>
        <taxon>Eukaryota</taxon>
        <taxon>Metamonada</taxon>
        <taxon>Preaxostyla</taxon>
        <taxon>Oxymonadida</taxon>
        <taxon>Streblomastigidae</taxon>
        <taxon>Streblomastix</taxon>
    </lineage>
</organism>
<name>A0A5J4X678_9EUKA</name>
<evidence type="ECO:0000313" key="1">
    <source>
        <dbReference type="EMBL" id="KAA6402767.1"/>
    </source>
</evidence>
<accession>A0A5J4X678</accession>
<dbReference type="Proteomes" id="UP000324800">
    <property type="component" value="Unassembled WGS sequence"/>
</dbReference>
<dbReference type="EMBL" id="SNRW01000188">
    <property type="protein sequence ID" value="KAA6402767.1"/>
    <property type="molecule type" value="Genomic_DNA"/>
</dbReference>
<proteinExistence type="predicted"/>